<evidence type="ECO:0000256" key="5">
    <source>
        <dbReference type="ARBA" id="ARBA00022840"/>
    </source>
</evidence>
<dbReference type="InterPro" id="IPR050107">
    <property type="entry name" value="ABC_carbohydrate_import_ATPase"/>
</dbReference>
<evidence type="ECO:0000256" key="1">
    <source>
        <dbReference type="ARBA" id="ARBA00022475"/>
    </source>
</evidence>
<dbReference type="CDD" id="cd03215">
    <property type="entry name" value="ABC_Carb_Monos_II"/>
    <property type="match status" value="1"/>
</dbReference>
<dbReference type="Gene3D" id="3.40.50.300">
    <property type="entry name" value="P-loop containing nucleotide triphosphate hydrolases"/>
    <property type="match status" value="2"/>
</dbReference>
<dbReference type="CDD" id="cd03216">
    <property type="entry name" value="ABC_Carb_Monos_I"/>
    <property type="match status" value="1"/>
</dbReference>
<dbReference type="InterPro" id="IPR003593">
    <property type="entry name" value="AAA+_ATPase"/>
</dbReference>
<name>A0A7V8FQX5_9BURK</name>
<dbReference type="Pfam" id="PF00005">
    <property type="entry name" value="ABC_tran"/>
    <property type="match status" value="2"/>
</dbReference>
<keyword evidence="4" id="KW-0547">Nucleotide-binding</keyword>
<keyword evidence="1" id="KW-1003">Cell membrane</keyword>
<organism evidence="7 8">
    <name type="scientific">Paracidovorax wautersii</name>
    <dbReference type="NCBI Taxonomy" id="1177982"/>
    <lineage>
        <taxon>Bacteria</taxon>
        <taxon>Pseudomonadati</taxon>
        <taxon>Pseudomonadota</taxon>
        <taxon>Betaproteobacteria</taxon>
        <taxon>Burkholderiales</taxon>
        <taxon>Comamonadaceae</taxon>
        <taxon>Paracidovorax</taxon>
    </lineage>
</organism>
<keyword evidence="1" id="KW-0472">Membrane</keyword>
<dbReference type="InterPro" id="IPR003439">
    <property type="entry name" value="ABC_transporter-like_ATP-bd"/>
</dbReference>
<evidence type="ECO:0000256" key="4">
    <source>
        <dbReference type="ARBA" id="ARBA00022741"/>
    </source>
</evidence>
<gene>
    <name evidence="7" type="primary">rbsA_1</name>
    <name evidence="7" type="ORF">GAK30_00812</name>
</gene>
<accession>A0A7V8FQX5</accession>
<dbReference type="SMART" id="SM00382">
    <property type="entry name" value="AAA"/>
    <property type="match status" value="1"/>
</dbReference>
<dbReference type="PROSITE" id="PS50893">
    <property type="entry name" value="ABC_TRANSPORTER_2"/>
    <property type="match status" value="2"/>
</dbReference>
<sequence length="509" mass="53454">MNHALELQGIDKSFDGFRALAGAHFCARWGEVHALLGENGAGKSSLMNIAAGLYAPEAGTLLVDDNPTRLAGPSDAARHHIGMVHQHFKLVGPFTVAENILLALPAPAEHDPVQSYRARLAAVREGIARQAQALGFAIEADRRVESLSVAEQQRVEILKVLLAGARILILDEPTAVLTDTEAARLLSTMRTLAGQGAAVILVTHKMADVKAYADQVTIMRGGRTIATLDPRAASEAELVRLTVGETAQPPAASSEVVRETQHPVRLAVRGLRSAGTGQPALDGLSLTVRAGEIYGLAGVGGNGQGELAQAILGLLPLAAGTLDFEGHGDLRAASPEQRRTLGIAAIPADRYGLALAGALSIAENFGIGQVHTGRYGSAWRLDRRAMEAAAAEAVQAFDVLGVRSLRQKAALLSGGNAQKLVIAREFSRQPRLVVAHSPSRGLDVRASAQVHARLRAAREAGAGVLLISEDLDEVLALADRVGVIVRGRVVAEFDAPASRQDVGQAMVAH</sequence>
<dbReference type="GO" id="GO:0016887">
    <property type="term" value="F:ATP hydrolysis activity"/>
    <property type="evidence" value="ECO:0007669"/>
    <property type="project" value="InterPro"/>
</dbReference>
<evidence type="ECO:0000313" key="8">
    <source>
        <dbReference type="Proteomes" id="UP000461670"/>
    </source>
</evidence>
<dbReference type="GO" id="GO:0005524">
    <property type="term" value="F:ATP binding"/>
    <property type="evidence" value="ECO:0007669"/>
    <property type="project" value="UniProtKB-KW"/>
</dbReference>
<keyword evidence="3" id="KW-0677">Repeat</keyword>
<dbReference type="InterPro" id="IPR017871">
    <property type="entry name" value="ABC_transporter-like_CS"/>
</dbReference>
<dbReference type="InterPro" id="IPR027417">
    <property type="entry name" value="P-loop_NTPase"/>
</dbReference>
<dbReference type="PROSITE" id="PS00211">
    <property type="entry name" value="ABC_TRANSPORTER_1"/>
    <property type="match status" value="1"/>
</dbReference>
<evidence type="ECO:0000259" key="6">
    <source>
        <dbReference type="PROSITE" id="PS50893"/>
    </source>
</evidence>
<feature type="domain" description="ABC transporter" evidence="6">
    <location>
        <begin position="266"/>
        <end position="505"/>
    </location>
</feature>
<dbReference type="SUPFAM" id="SSF52540">
    <property type="entry name" value="P-loop containing nucleoside triphosphate hydrolases"/>
    <property type="match status" value="2"/>
</dbReference>
<feature type="domain" description="ABC transporter" evidence="6">
    <location>
        <begin position="5"/>
        <end position="246"/>
    </location>
</feature>
<evidence type="ECO:0000313" key="7">
    <source>
        <dbReference type="EMBL" id="KAF1022873.1"/>
    </source>
</evidence>
<protein>
    <submittedName>
        <fullName evidence="7">Ribose import ATP-binding protein RbsA</fullName>
    </submittedName>
</protein>
<dbReference type="PANTHER" id="PTHR43790:SF4">
    <property type="entry name" value="GUANOSINE IMPORT ATP-BINDING PROTEIN NUPO"/>
    <property type="match status" value="1"/>
</dbReference>
<evidence type="ECO:0000256" key="2">
    <source>
        <dbReference type="ARBA" id="ARBA00022597"/>
    </source>
</evidence>
<reference evidence="8" key="1">
    <citation type="journal article" date="2020" name="MBio">
        <title>Horizontal gene transfer to a defensive symbiont with a reduced genome amongst a multipartite beetle microbiome.</title>
        <authorList>
            <person name="Waterworth S.C."/>
            <person name="Florez L.V."/>
            <person name="Rees E.R."/>
            <person name="Hertweck C."/>
            <person name="Kaltenpoth M."/>
            <person name="Kwan J.C."/>
        </authorList>
    </citation>
    <scope>NUCLEOTIDE SEQUENCE [LARGE SCALE GENOMIC DNA]</scope>
</reference>
<dbReference type="PANTHER" id="PTHR43790">
    <property type="entry name" value="CARBOHYDRATE TRANSPORT ATP-BINDING PROTEIN MG119-RELATED"/>
    <property type="match status" value="1"/>
</dbReference>
<dbReference type="Proteomes" id="UP000461670">
    <property type="component" value="Unassembled WGS sequence"/>
</dbReference>
<comment type="caution">
    <text evidence="7">The sequence shown here is derived from an EMBL/GenBank/DDBJ whole genome shotgun (WGS) entry which is preliminary data.</text>
</comment>
<evidence type="ECO:0000256" key="3">
    <source>
        <dbReference type="ARBA" id="ARBA00022737"/>
    </source>
</evidence>
<dbReference type="EMBL" id="WNDQ01000008">
    <property type="protein sequence ID" value="KAF1022873.1"/>
    <property type="molecule type" value="Genomic_DNA"/>
</dbReference>
<keyword evidence="2" id="KW-0762">Sugar transport</keyword>
<proteinExistence type="predicted"/>
<keyword evidence="5 7" id="KW-0067">ATP-binding</keyword>
<keyword evidence="2" id="KW-0813">Transport</keyword>
<dbReference type="AlphaFoldDB" id="A0A7V8FQX5"/>